<dbReference type="AlphaFoldDB" id="A0A158KEV6"/>
<dbReference type="EMBL" id="FCON02000082">
    <property type="protein sequence ID" value="SAL79090.1"/>
    <property type="molecule type" value="Genomic_DNA"/>
</dbReference>
<comment type="caution">
    <text evidence="2">The sequence shown here is derived from an EMBL/GenBank/DDBJ whole genome shotgun (WGS) entry which is preliminary data.</text>
</comment>
<dbReference type="Proteomes" id="UP000054770">
    <property type="component" value="Unassembled WGS sequence"/>
</dbReference>
<name>A0A158KEV6_9BURK</name>
<dbReference type="OrthoDB" id="9008568at2"/>
<evidence type="ECO:0000313" key="2">
    <source>
        <dbReference type="EMBL" id="SAL79090.1"/>
    </source>
</evidence>
<gene>
    <name evidence="2" type="ORF">AWB68_05562</name>
</gene>
<organism evidence="2 3">
    <name type="scientific">Caballeronia choica</name>
    <dbReference type="NCBI Taxonomy" id="326476"/>
    <lineage>
        <taxon>Bacteria</taxon>
        <taxon>Pseudomonadati</taxon>
        <taxon>Pseudomonadota</taxon>
        <taxon>Betaproteobacteria</taxon>
        <taxon>Burkholderiales</taxon>
        <taxon>Burkholderiaceae</taxon>
        <taxon>Caballeronia</taxon>
    </lineage>
</organism>
<feature type="chain" id="PRO_5011113278" description="Lipoprotein" evidence="1">
    <location>
        <begin position="22"/>
        <end position="107"/>
    </location>
</feature>
<accession>A0A158KEV6</accession>
<evidence type="ECO:0000313" key="3">
    <source>
        <dbReference type="Proteomes" id="UP000054770"/>
    </source>
</evidence>
<feature type="signal peptide" evidence="1">
    <location>
        <begin position="1"/>
        <end position="21"/>
    </location>
</feature>
<evidence type="ECO:0000256" key="1">
    <source>
        <dbReference type="SAM" id="SignalP"/>
    </source>
</evidence>
<protein>
    <recommendedName>
        <fullName evidence="4">Lipoprotein</fullName>
    </recommendedName>
</protein>
<sequence>MRIAATAIGLLFALTAFSSHAQEPAASQWRFTETTLFDLVQNGYSIAAVTSGAARIGPSVEDTFFLQKTNSVFKCFETHAADAGSKRAATPFECYELTKPGATAPGK</sequence>
<reference evidence="2" key="1">
    <citation type="submission" date="2016-01" db="EMBL/GenBank/DDBJ databases">
        <authorList>
            <person name="Peeters C."/>
        </authorList>
    </citation>
    <scope>NUCLEOTIDE SEQUENCE [LARGE SCALE GENOMIC DNA]</scope>
    <source>
        <strain evidence="2">LMG 22940</strain>
    </source>
</reference>
<keyword evidence="3" id="KW-1185">Reference proteome</keyword>
<keyword evidence="1" id="KW-0732">Signal</keyword>
<evidence type="ECO:0008006" key="4">
    <source>
        <dbReference type="Google" id="ProtNLM"/>
    </source>
</evidence>
<dbReference type="RefSeq" id="WP_087647584.1">
    <property type="nucleotide sequence ID" value="NZ_FCON02000082.1"/>
</dbReference>
<proteinExistence type="predicted"/>